<protein>
    <submittedName>
        <fullName evidence="2">Periplasmic divalent cation tolerance protein</fullName>
    </submittedName>
</protein>
<keyword evidence="3" id="KW-1185">Reference proteome</keyword>
<accession>A0A4R1HJF3</accession>
<evidence type="ECO:0000313" key="2">
    <source>
        <dbReference type="EMBL" id="TCK20625.1"/>
    </source>
</evidence>
<dbReference type="SUPFAM" id="SSF54913">
    <property type="entry name" value="GlnB-like"/>
    <property type="match status" value="1"/>
</dbReference>
<dbReference type="RefSeq" id="WP_132429482.1">
    <property type="nucleotide sequence ID" value="NZ_SMFZ01000002.1"/>
</dbReference>
<name>A0A4R1HJF3_PSEEN</name>
<dbReference type="PANTHER" id="PTHR23419">
    <property type="entry name" value="DIVALENT CATION TOLERANCE CUTA-RELATED"/>
    <property type="match status" value="1"/>
</dbReference>
<dbReference type="OrthoDB" id="37622at2"/>
<evidence type="ECO:0000256" key="1">
    <source>
        <dbReference type="ARBA" id="ARBA00010169"/>
    </source>
</evidence>
<sequence length="109" mass="12292">MTELCELVITAPDPEWLHSFTRGLVADRLASSVHNFTPVRSTYRWRGELHDRTEGRASLHTRRSLIPQIVERARSAHPYEVPGLSARPIVDGNPDYLEWIAAETGTDNG</sequence>
<proteinExistence type="inferred from homology"/>
<reference evidence="2 3" key="1">
    <citation type="submission" date="2019-03" db="EMBL/GenBank/DDBJ databases">
        <title>Sequencing the genomes of 1000 actinobacteria strains.</title>
        <authorList>
            <person name="Klenk H.-P."/>
        </authorList>
    </citation>
    <scope>NUCLEOTIDE SEQUENCE [LARGE SCALE GENOMIC DNA]</scope>
    <source>
        <strain evidence="2 3">DSM 44969</strain>
    </source>
</reference>
<dbReference type="InterPro" id="IPR004323">
    <property type="entry name" value="Ion_tolerance_CutA"/>
</dbReference>
<comment type="caution">
    <text evidence="2">The sequence shown here is derived from an EMBL/GenBank/DDBJ whole genome shotgun (WGS) entry which is preliminary data.</text>
</comment>
<dbReference type="GO" id="GO:0005507">
    <property type="term" value="F:copper ion binding"/>
    <property type="evidence" value="ECO:0007669"/>
    <property type="project" value="TreeGrafter"/>
</dbReference>
<dbReference type="InterPro" id="IPR015867">
    <property type="entry name" value="N-reg_PII/ATP_PRibTrfase_C"/>
</dbReference>
<dbReference type="AlphaFoldDB" id="A0A4R1HJF3"/>
<evidence type="ECO:0000313" key="3">
    <source>
        <dbReference type="Proteomes" id="UP000295560"/>
    </source>
</evidence>
<dbReference type="Pfam" id="PF03091">
    <property type="entry name" value="CutA1"/>
    <property type="match status" value="1"/>
</dbReference>
<dbReference type="Gene3D" id="3.30.70.120">
    <property type="match status" value="1"/>
</dbReference>
<comment type="similarity">
    <text evidence="1">Belongs to the CutA family.</text>
</comment>
<gene>
    <name evidence="2" type="ORF">EV378_4586</name>
</gene>
<organism evidence="2 3">
    <name type="scientific">Pseudonocardia endophytica</name>
    <dbReference type="NCBI Taxonomy" id="401976"/>
    <lineage>
        <taxon>Bacteria</taxon>
        <taxon>Bacillati</taxon>
        <taxon>Actinomycetota</taxon>
        <taxon>Actinomycetes</taxon>
        <taxon>Pseudonocardiales</taxon>
        <taxon>Pseudonocardiaceae</taxon>
        <taxon>Pseudonocardia</taxon>
    </lineage>
</organism>
<dbReference type="PANTHER" id="PTHR23419:SF8">
    <property type="entry name" value="FI09726P"/>
    <property type="match status" value="1"/>
</dbReference>
<dbReference type="Proteomes" id="UP000295560">
    <property type="component" value="Unassembled WGS sequence"/>
</dbReference>
<dbReference type="EMBL" id="SMFZ01000002">
    <property type="protein sequence ID" value="TCK20625.1"/>
    <property type="molecule type" value="Genomic_DNA"/>
</dbReference>
<dbReference type="InterPro" id="IPR011322">
    <property type="entry name" value="N-reg_PII-like_a/b"/>
</dbReference>
<dbReference type="GO" id="GO:0010038">
    <property type="term" value="P:response to metal ion"/>
    <property type="evidence" value="ECO:0007669"/>
    <property type="project" value="InterPro"/>
</dbReference>